<feature type="domain" description="PI3K/PI4K catalytic" evidence="13">
    <location>
        <begin position="1884"/>
        <end position="1919"/>
    </location>
</feature>
<evidence type="ECO:0000256" key="5">
    <source>
        <dbReference type="ARBA" id="ARBA00022679"/>
    </source>
</evidence>
<feature type="domain" description="FAT" evidence="14">
    <location>
        <begin position="1219"/>
        <end position="1776"/>
    </location>
</feature>
<dbReference type="InterPro" id="IPR056802">
    <property type="entry name" value="ATR-like_M-HEAT"/>
</dbReference>
<dbReference type="InterPro" id="IPR012993">
    <property type="entry name" value="UME"/>
</dbReference>
<evidence type="ECO:0000256" key="7">
    <source>
        <dbReference type="ARBA" id="ARBA00022763"/>
    </source>
</evidence>
<feature type="region of interest" description="Disordered" evidence="12">
    <location>
        <begin position="103"/>
        <end position="134"/>
    </location>
</feature>
<keyword evidence="11" id="KW-0539">Nucleus</keyword>
<dbReference type="InterPro" id="IPR011009">
    <property type="entry name" value="Kinase-like_dom_sf"/>
</dbReference>
<keyword evidence="4" id="KW-0723">Serine/threonine-protein kinase</keyword>
<dbReference type="GO" id="GO:0000077">
    <property type="term" value="P:DNA damage checkpoint signaling"/>
    <property type="evidence" value="ECO:0007669"/>
    <property type="project" value="TreeGrafter"/>
</dbReference>
<dbReference type="PROSITE" id="PS50290">
    <property type="entry name" value="PI3_4_KINASE_3"/>
    <property type="match status" value="1"/>
</dbReference>
<dbReference type="EMBL" id="MRZV01000213">
    <property type="protein sequence ID" value="PIK55504.1"/>
    <property type="molecule type" value="Genomic_DNA"/>
</dbReference>
<dbReference type="InterPro" id="IPR016024">
    <property type="entry name" value="ARM-type_fold"/>
</dbReference>
<evidence type="ECO:0000256" key="8">
    <source>
        <dbReference type="ARBA" id="ARBA00022777"/>
    </source>
</evidence>
<accession>A0A2G8L5H4</accession>
<dbReference type="Proteomes" id="UP000230750">
    <property type="component" value="Unassembled WGS sequence"/>
</dbReference>
<evidence type="ECO:0000256" key="1">
    <source>
        <dbReference type="ARBA" id="ARBA00004123"/>
    </source>
</evidence>
<evidence type="ECO:0000256" key="12">
    <source>
        <dbReference type="SAM" id="MobiDB-lite"/>
    </source>
</evidence>
<comment type="subcellular location">
    <subcellularLocation>
        <location evidence="1">Nucleus</location>
    </subcellularLocation>
</comment>
<dbReference type="Pfam" id="PF08064">
    <property type="entry name" value="UME"/>
    <property type="match status" value="1"/>
</dbReference>
<dbReference type="OrthoDB" id="381190at2759"/>
<reference evidence="15 16" key="1">
    <citation type="journal article" date="2017" name="PLoS Biol.">
        <title>The sea cucumber genome provides insights into morphological evolution and visceral regeneration.</title>
        <authorList>
            <person name="Zhang X."/>
            <person name="Sun L."/>
            <person name="Yuan J."/>
            <person name="Sun Y."/>
            <person name="Gao Y."/>
            <person name="Zhang L."/>
            <person name="Li S."/>
            <person name="Dai H."/>
            <person name="Hamel J.F."/>
            <person name="Liu C."/>
            <person name="Yu Y."/>
            <person name="Liu S."/>
            <person name="Lin W."/>
            <person name="Guo K."/>
            <person name="Jin S."/>
            <person name="Xu P."/>
            <person name="Storey K.B."/>
            <person name="Huan P."/>
            <person name="Zhang T."/>
            <person name="Zhou Y."/>
            <person name="Zhang J."/>
            <person name="Lin C."/>
            <person name="Li X."/>
            <person name="Xing L."/>
            <person name="Huo D."/>
            <person name="Sun M."/>
            <person name="Wang L."/>
            <person name="Mercier A."/>
            <person name="Li F."/>
            <person name="Yang H."/>
            <person name="Xiang J."/>
        </authorList>
    </citation>
    <scope>NUCLEOTIDE SEQUENCE [LARGE SCALE GENOMIC DNA]</scope>
    <source>
        <strain evidence="15">Shaxun</strain>
        <tissue evidence="15">Muscle</tissue>
    </source>
</reference>
<dbReference type="InterPro" id="IPR003151">
    <property type="entry name" value="PIK-rel_kinase_FAT"/>
</dbReference>
<keyword evidence="16" id="KW-1185">Reference proteome</keyword>
<dbReference type="Pfam" id="PF25030">
    <property type="entry name" value="M-HEAT_ATR"/>
    <property type="match status" value="1"/>
</dbReference>
<dbReference type="PROSITE" id="PS51189">
    <property type="entry name" value="FAT"/>
    <property type="match status" value="1"/>
</dbReference>
<evidence type="ECO:0000256" key="3">
    <source>
        <dbReference type="ARBA" id="ARBA00012513"/>
    </source>
</evidence>
<dbReference type="PANTHER" id="PTHR11139">
    <property type="entry name" value="ATAXIA TELANGIECTASIA MUTATED ATM -RELATED"/>
    <property type="match status" value="1"/>
</dbReference>
<proteinExistence type="inferred from homology"/>
<dbReference type="STRING" id="307972.A0A2G8L5H4"/>
<dbReference type="Gene3D" id="1.25.40.10">
    <property type="entry name" value="Tetratricopeptide repeat domain"/>
    <property type="match status" value="1"/>
</dbReference>
<dbReference type="PANTHER" id="PTHR11139:SF69">
    <property type="entry name" value="SERINE_THREONINE-PROTEIN KINASE ATR"/>
    <property type="match status" value="1"/>
</dbReference>
<keyword evidence="8 15" id="KW-0418">Kinase</keyword>
<organism evidence="15 16">
    <name type="scientific">Stichopus japonicus</name>
    <name type="common">Sea cucumber</name>
    <dbReference type="NCBI Taxonomy" id="307972"/>
    <lineage>
        <taxon>Eukaryota</taxon>
        <taxon>Metazoa</taxon>
        <taxon>Echinodermata</taxon>
        <taxon>Eleutherozoa</taxon>
        <taxon>Echinozoa</taxon>
        <taxon>Holothuroidea</taxon>
        <taxon>Aspidochirotacea</taxon>
        <taxon>Aspidochirotida</taxon>
        <taxon>Stichopodidae</taxon>
        <taxon>Apostichopus</taxon>
    </lineage>
</organism>
<evidence type="ECO:0000256" key="6">
    <source>
        <dbReference type="ARBA" id="ARBA00022741"/>
    </source>
</evidence>
<dbReference type="Pfam" id="PF23593">
    <property type="entry name" value="HEAT_ATR"/>
    <property type="match status" value="1"/>
</dbReference>
<evidence type="ECO:0000256" key="11">
    <source>
        <dbReference type="ARBA" id="ARBA00023242"/>
    </source>
</evidence>
<keyword evidence="5" id="KW-0808">Transferase</keyword>
<keyword evidence="6" id="KW-0547">Nucleotide-binding</keyword>
<evidence type="ECO:0000259" key="13">
    <source>
        <dbReference type="PROSITE" id="PS50290"/>
    </source>
</evidence>
<dbReference type="SUPFAM" id="SSF48452">
    <property type="entry name" value="TPR-like"/>
    <property type="match status" value="1"/>
</dbReference>
<dbReference type="InterPro" id="IPR014009">
    <property type="entry name" value="PIK_FAT"/>
</dbReference>
<dbReference type="GO" id="GO:0004674">
    <property type="term" value="F:protein serine/threonine kinase activity"/>
    <property type="evidence" value="ECO:0007669"/>
    <property type="project" value="UniProtKB-KW"/>
</dbReference>
<evidence type="ECO:0000256" key="9">
    <source>
        <dbReference type="ARBA" id="ARBA00022840"/>
    </source>
</evidence>
<dbReference type="GO" id="GO:0000723">
    <property type="term" value="P:telomere maintenance"/>
    <property type="evidence" value="ECO:0007669"/>
    <property type="project" value="TreeGrafter"/>
</dbReference>
<evidence type="ECO:0000256" key="10">
    <source>
        <dbReference type="ARBA" id="ARBA00023204"/>
    </source>
</evidence>
<dbReference type="SUPFAM" id="SSF48371">
    <property type="entry name" value="ARM repeat"/>
    <property type="match status" value="2"/>
</dbReference>
<dbReference type="GO" id="GO:0005634">
    <property type="term" value="C:nucleus"/>
    <property type="evidence" value="ECO:0007669"/>
    <property type="project" value="UniProtKB-SubCell"/>
</dbReference>
<dbReference type="InterPro" id="IPR057564">
    <property type="entry name" value="HEAT_ATR"/>
</dbReference>
<dbReference type="SMART" id="SM00802">
    <property type="entry name" value="UME"/>
    <property type="match status" value="1"/>
</dbReference>
<dbReference type="InterPro" id="IPR050517">
    <property type="entry name" value="DDR_Repair_Kinase"/>
</dbReference>
<evidence type="ECO:0000313" key="15">
    <source>
        <dbReference type="EMBL" id="PIK55504.1"/>
    </source>
</evidence>
<dbReference type="SUPFAM" id="SSF56112">
    <property type="entry name" value="Protein kinase-like (PK-like)"/>
    <property type="match status" value="1"/>
</dbReference>
<evidence type="ECO:0000256" key="4">
    <source>
        <dbReference type="ARBA" id="ARBA00022527"/>
    </source>
</evidence>
<evidence type="ECO:0000259" key="14">
    <source>
        <dbReference type="PROSITE" id="PS51189"/>
    </source>
</evidence>
<dbReference type="GO" id="GO:0005524">
    <property type="term" value="F:ATP binding"/>
    <property type="evidence" value="ECO:0007669"/>
    <property type="project" value="UniProtKB-KW"/>
</dbReference>
<dbReference type="InterPro" id="IPR000403">
    <property type="entry name" value="PI3/4_kinase_cat_dom"/>
</dbReference>
<keyword evidence="10" id="KW-0234">DNA repair</keyword>
<comment type="similarity">
    <text evidence="2">Belongs to the PI3/PI4-kinase family. ATM subfamily.</text>
</comment>
<dbReference type="GO" id="GO:0005694">
    <property type="term" value="C:chromosome"/>
    <property type="evidence" value="ECO:0007669"/>
    <property type="project" value="TreeGrafter"/>
</dbReference>
<protein>
    <recommendedName>
        <fullName evidence="3">non-specific serine/threonine protein kinase</fullName>
        <ecNumber evidence="3">2.7.11.1</ecNumber>
    </recommendedName>
</protein>
<feature type="compositionally biased region" description="Basic and acidic residues" evidence="12">
    <location>
        <begin position="107"/>
        <end position="128"/>
    </location>
</feature>
<dbReference type="GO" id="GO:0006281">
    <property type="term" value="P:DNA repair"/>
    <property type="evidence" value="ECO:0007669"/>
    <property type="project" value="UniProtKB-KW"/>
</dbReference>
<evidence type="ECO:0000313" key="16">
    <source>
        <dbReference type="Proteomes" id="UP000230750"/>
    </source>
</evidence>
<sequence>MKPVLHNKLLESISGVANYMAATLPSGFTIQTSSGPITLSDFSSFIIEGLGKLELSKKVDNEVFVKPLVAIILLELSGCEDILETKSIEGAVSLVPVVTSESSDVSGDEKKQREKADYRGQNHKESHTTSESYQDLEISSPTFQHLKMKFKQLCQATFQAGNMIDAEVMSVLTGLHTVLKVIRYSCATIDDRVKTARPQTAKEGKQHPLMWYSLEDLQQVLSVLVRTLKLQKTTDKEVFSKVFSVVADCVGLLMSTSDGMRSLPKVSHECCWILSFPWLPFHSNWMDLKISSDFSDDKEVVQLSNEVNSKIDDESIATCLKISCPLSQGCSPKMEVDYLKNSIVVVKAGLNSFQYFLFHLGANYIHLLQDIVLPHVDGCSDCIAESLARVVGPILCVLNKQCSLNWNVEPNQKSMPLPEIVCSVCTGDSIPAEHIEARVVSPFLALLSRKTDTKLALIRNLPSIFQHLDLQHPNTAVSKVVKACMELSTDKQQEVRDEFRKRLKFLVNSGKPCSSSNIKAVISKLKSAFDSAKAASDCRLAESVVIMLGELGRVADGELLLVVIISLLDSLLSSSNLVKAAALLQVKSVSSQLMHGGSSEQKEADITLIADTVASALEFADTKTFLSKNLKLVLPLMVKKASEVSTALLRVLGELLQMKHRELLVINFKYVFSYLVRNCSKDELEKALFYVHRETEFDFSSLLHIDYQSFHNELLLHLSENYSKVFSGLAMLAAKDDSYNGPRPITQTEDMADFLQPRLLGILAFFDSQLLNSHIPLEDKKLALESLVCIMRLMGPKHITGVRVKVMTTLKIGLQYKEHGFPLLSCRAWDCYVRSVEPSALGPMLSQVIVTLLPLLQELPSQVSAIFHFLIVENQKTFSDHFRELYFMPSLVELQEVNKVIARHKEHHSTQPDVRNQLREAMKGVAHDSVDVRVHALSKLRDLLYTNQSSLHEFVMGSEDVDSIITELLSVLLSGCRDSNSEAQSLFGECLGALGAVDPGLLDLSTATNVDDMNFAYDLIIELARGFLAASDTRAQDCSAYAIQEMLQVYRCGSKESTSRDVPKPIYRSAKGSTYKDWVCFWTGHLVNMMVKEEKSSTVFKACRVIIKHDINTALFLLPYILQHVLIDSNQEQKAEIQDEILAVLRHDDGKAREESHLSAQTVFSVLDHLTRWKQQRAQELMSLAKTQSKAALAKAASHDQDAGILAVTKFLKQIPQDVLSRASYQCKAYARALMHFEAHLKSDGNNLQNHLPFLQKIYVALDEPDGVLGVSATRMVKPTLNDQILDHESKGKLGEAQACYEQAIQLDPNHLGNHQGLLKSLMDLGQLNTALNLVNGVLADKPALTSQLNAYRVEACWKLSRWDSLETHLQKETSTSDWRIGLGRILLAVRNKDLSEFEKQLKVVRSAQMGPLSAASMEKGSYQRGYEFITRLHMLSDLERGLKQLVSSEVGEDSRSRRADERLFSEWNNRLALTQASFRVQEPLLCMRRIILGLFDPNNHPSVKQEIGQSWLKSAKVARKANQMQTAYSFLLNASYYSLPEFFLEKAEWLWNKGDGHQALICLQNGVAEHFPPSKMQQNLKQREAHAKALLLIGRCMEDTAKFESNSVMKQYKEVSDVHPEWEDGYFYMAKYYDRLMLNFTDRPEKAGEFVIRIIQNFGQSLRYGNQHIYQSMPRLLSHWLDFGAHVAELENMKGRTKSDKVENIKAVLSQLNAMVKDFTNKLAPYQFLTSFSQLISRICHAHPAVFQHLTEIISKVLAHFPQQSVWMSMAVSKSTNQMRQLRCRDIFRRATQLDKNLEKFIRDATKLTDRLLELCNKSVERDCNLLSINKDFRNLKRLVTDRNFSQIIVPLQSLMTVTLPSTQTAHKQHDPFPTTPVYISGFDDGVEVLASLQQPKKISIQGNDGKVYAMLCKPRMT</sequence>
<keyword evidence="7" id="KW-0227">DNA damage</keyword>
<name>A0A2G8L5H4_STIJA</name>
<gene>
    <name evidence="15" type="ORF">BSL78_07585</name>
</gene>
<comment type="caution">
    <text evidence="15">The sequence shown here is derived from an EMBL/GenBank/DDBJ whole genome shotgun (WGS) entry which is preliminary data.</text>
</comment>
<dbReference type="Pfam" id="PF02259">
    <property type="entry name" value="FAT"/>
    <property type="match status" value="1"/>
</dbReference>
<dbReference type="InterPro" id="IPR011990">
    <property type="entry name" value="TPR-like_helical_dom_sf"/>
</dbReference>
<evidence type="ECO:0000256" key="2">
    <source>
        <dbReference type="ARBA" id="ARBA00010769"/>
    </source>
</evidence>
<keyword evidence="9" id="KW-0067">ATP-binding</keyword>
<dbReference type="EC" id="2.7.11.1" evidence="3"/>